<evidence type="ECO:0000256" key="3">
    <source>
        <dbReference type="ARBA" id="ARBA00023242"/>
    </source>
</evidence>
<dbReference type="InterPro" id="IPR008116">
    <property type="entry name" value="SSDP_DNA-bd"/>
</dbReference>
<dbReference type="InterPro" id="IPR006594">
    <property type="entry name" value="LisH"/>
</dbReference>
<name>A0A671YND3_SPAAU</name>
<sequence length="368" mass="39033">MYGKGKGAVVPSDSQAREKLALYVYEYLLHVGAQKSAQTFLSEIRWEKNITLGEPPGFLHSWWCVFWDLYCAAPDRRETCEHSSEAKAFHDYSAAAAPSPVMGNMPPNDAMPGGPMPPGFFQGPPGSQQSPHAQPPPHNPSNPMMGPHGQPFMSPRYPGGPRPSLRMPNQPPGGIPGSQPLLPNSLDPTRPQGKDSCKSIHLPNISINNSALLAIAIIYSREVLSVDSCMSVILTSLSSIVPQGPPGGGGPPGTPIMPSPGGASPTYVPSTNTCLPLHFFRQFPMGPGPEGPMGAMGAMEPHHMNGSLGSGDMDGLPKSSPNNMGGMNNPPGTPRDDGEMGGNFLNPFQSESVSRASELHLMTLNNYP</sequence>
<organism evidence="5 6">
    <name type="scientific">Sparus aurata</name>
    <name type="common">Gilthead sea bream</name>
    <dbReference type="NCBI Taxonomy" id="8175"/>
    <lineage>
        <taxon>Eukaryota</taxon>
        <taxon>Metazoa</taxon>
        <taxon>Chordata</taxon>
        <taxon>Craniata</taxon>
        <taxon>Vertebrata</taxon>
        <taxon>Euteleostomi</taxon>
        <taxon>Actinopterygii</taxon>
        <taxon>Neopterygii</taxon>
        <taxon>Teleostei</taxon>
        <taxon>Neoteleostei</taxon>
        <taxon>Acanthomorphata</taxon>
        <taxon>Eupercaria</taxon>
        <taxon>Spariformes</taxon>
        <taxon>Sparidae</taxon>
        <taxon>Sparus</taxon>
    </lineage>
</organism>
<feature type="compositionally biased region" description="Polar residues" evidence="4">
    <location>
        <begin position="346"/>
        <end position="355"/>
    </location>
</feature>
<dbReference type="PANTHER" id="PTHR12610:SF30">
    <property type="entry name" value="SINGLE-STRANDED DNA-BINDING PROTEIN 4"/>
    <property type="match status" value="1"/>
</dbReference>
<feature type="region of interest" description="Disordered" evidence="4">
    <location>
        <begin position="100"/>
        <end position="196"/>
    </location>
</feature>
<feature type="compositionally biased region" description="Pro residues" evidence="4">
    <location>
        <begin position="243"/>
        <end position="258"/>
    </location>
</feature>
<proteinExistence type="predicted"/>
<dbReference type="Proteomes" id="UP000472265">
    <property type="component" value="Chromosome 16"/>
</dbReference>
<evidence type="ECO:0000313" key="5">
    <source>
        <dbReference type="Ensembl" id="ENSSAUP00010064170.1"/>
    </source>
</evidence>
<dbReference type="GO" id="GO:0003697">
    <property type="term" value="F:single-stranded DNA binding"/>
    <property type="evidence" value="ECO:0007669"/>
    <property type="project" value="InterPro"/>
</dbReference>
<evidence type="ECO:0000313" key="6">
    <source>
        <dbReference type="Proteomes" id="UP000472265"/>
    </source>
</evidence>
<reference evidence="5" key="1">
    <citation type="submission" date="2021-04" db="EMBL/GenBank/DDBJ databases">
        <authorList>
            <consortium name="Wellcome Sanger Institute Data Sharing"/>
        </authorList>
    </citation>
    <scope>NUCLEOTIDE SEQUENCE [LARGE SCALE GENOMIC DNA]</scope>
</reference>
<dbReference type="GO" id="GO:0005634">
    <property type="term" value="C:nucleus"/>
    <property type="evidence" value="ECO:0007669"/>
    <property type="project" value="UniProtKB-SubCell"/>
</dbReference>
<feature type="compositionally biased region" description="Low complexity" evidence="4">
    <location>
        <begin position="102"/>
        <end position="132"/>
    </location>
</feature>
<keyword evidence="3" id="KW-0539">Nucleus</keyword>
<reference evidence="5" key="3">
    <citation type="submission" date="2025-09" db="UniProtKB">
        <authorList>
            <consortium name="Ensembl"/>
        </authorList>
    </citation>
    <scope>IDENTIFICATION</scope>
</reference>
<feature type="compositionally biased region" description="Low complexity" evidence="4">
    <location>
        <begin position="321"/>
        <end position="330"/>
    </location>
</feature>
<evidence type="ECO:0000256" key="1">
    <source>
        <dbReference type="ARBA" id="ARBA00004123"/>
    </source>
</evidence>
<evidence type="ECO:0000256" key="2">
    <source>
        <dbReference type="ARBA" id="ARBA00023125"/>
    </source>
</evidence>
<gene>
    <name evidence="5" type="primary">zgc:110158</name>
</gene>
<keyword evidence="2" id="KW-0238">DNA-binding</keyword>
<evidence type="ECO:0000256" key="4">
    <source>
        <dbReference type="SAM" id="MobiDB-lite"/>
    </source>
</evidence>
<keyword evidence="6" id="KW-1185">Reference proteome</keyword>
<dbReference type="Ensembl" id="ENSSAUT00010067233.1">
    <property type="protein sequence ID" value="ENSSAUP00010064170.1"/>
    <property type="gene ID" value="ENSSAUG00010025749.1"/>
</dbReference>
<dbReference type="GeneTree" id="ENSGT00950000183049"/>
<protein>
    <submittedName>
        <fullName evidence="5">Single stranded DNA binding protein 4</fullName>
    </submittedName>
</protein>
<feature type="region of interest" description="Disordered" evidence="4">
    <location>
        <begin position="241"/>
        <end position="265"/>
    </location>
</feature>
<dbReference type="AlphaFoldDB" id="A0A671YND3"/>
<feature type="region of interest" description="Disordered" evidence="4">
    <location>
        <begin position="308"/>
        <end position="357"/>
    </location>
</feature>
<accession>A0A671YND3</accession>
<dbReference type="GO" id="GO:0045944">
    <property type="term" value="P:positive regulation of transcription by RNA polymerase II"/>
    <property type="evidence" value="ECO:0007669"/>
    <property type="project" value="TreeGrafter"/>
</dbReference>
<dbReference type="PROSITE" id="PS50896">
    <property type="entry name" value="LISH"/>
    <property type="match status" value="1"/>
</dbReference>
<comment type="subcellular location">
    <subcellularLocation>
        <location evidence="1">Nucleus</location>
    </subcellularLocation>
</comment>
<dbReference type="PANTHER" id="PTHR12610">
    <property type="entry name" value="SINGLE STRANDED DNA BINDING PROTEIN"/>
    <property type="match status" value="1"/>
</dbReference>
<dbReference type="Pfam" id="PF04503">
    <property type="entry name" value="SSDP"/>
    <property type="match status" value="2"/>
</dbReference>
<dbReference type="PRINTS" id="PR01743">
    <property type="entry name" value="SSDNABINDING"/>
</dbReference>
<reference evidence="5" key="2">
    <citation type="submission" date="2025-08" db="UniProtKB">
        <authorList>
            <consortium name="Ensembl"/>
        </authorList>
    </citation>
    <scope>IDENTIFICATION</scope>
</reference>
<dbReference type="SMART" id="SM00667">
    <property type="entry name" value="LisH"/>
    <property type="match status" value="1"/>
</dbReference>